<comment type="function">
    <text evidence="5">Associates with the EF-Tu.GDP complex and induces the exchange of GDP to GTP. It remains bound to the aminoacyl-tRNA.EF-Tu.GTP complex up to the GTP hydrolysis stage on the ribosome.</text>
</comment>
<evidence type="ECO:0000256" key="5">
    <source>
        <dbReference type="HAMAP-Rule" id="MF_00050"/>
    </source>
</evidence>
<protein>
    <recommendedName>
        <fullName evidence="2 5">Elongation factor Ts</fullName>
        <shortName evidence="5">EF-Ts</shortName>
    </recommendedName>
</protein>
<gene>
    <name evidence="5 7" type="primary">tsf</name>
    <name evidence="7" type="ORF">A2919_01285</name>
</gene>
<reference evidence="7 8" key="1">
    <citation type="journal article" date="2016" name="Nat. Commun.">
        <title>Thousands of microbial genomes shed light on interconnected biogeochemical processes in an aquifer system.</title>
        <authorList>
            <person name="Anantharaman K."/>
            <person name="Brown C.T."/>
            <person name="Hug L.A."/>
            <person name="Sharon I."/>
            <person name="Castelle C.J."/>
            <person name="Probst A.J."/>
            <person name="Thomas B.C."/>
            <person name="Singh A."/>
            <person name="Wilkins M.J."/>
            <person name="Karaoz U."/>
            <person name="Brodie E.L."/>
            <person name="Williams K.H."/>
            <person name="Hubbard S.S."/>
            <person name="Banfield J.F."/>
        </authorList>
    </citation>
    <scope>NUCLEOTIDE SEQUENCE [LARGE SCALE GENOMIC DNA]</scope>
</reference>
<dbReference type="GO" id="GO:0005737">
    <property type="term" value="C:cytoplasm"/>
    <property type="evidence" value="ECO:0007669"/>
    <property type="project" value="UniProtKB-SubCell"/>
</dbReference>
<dbReference type="Pfam" id="PF00889">
    <property type="entry name" value="EF_TS"/>
    <property type="match status" value="1"/>
</dbReference>
<comment type="caution">
    <text evidence="7">The sequence shown here is derived from an EMBL/GenBank/DDBJ whole genome shotgun (WGS) entry which is preliminary data.</text>
</comment>
<sequence length="194" mass="21532">MSSPEKIQQLRAEMGVGIMDAKKALEESGDDVEKAREILRKKGAAIASKKSTREAREGTIVSYIHANGKIGVLLKLYCETDFVARTKEFQELASNLALHIAAMDPQYVSPGDIPADIIETEKRIYSEQFADSGKPADVLEDIIKGKIDKFASEVSLLGQPFVKDQDKSIKEVIEEHVAKFGENIQIGDFTRYEL</sequence>
<evidence type="ECO:0000313" key="8">
    <source>
        <dbReference type="Proteomes" id="UP000178835"/>
    </source>
</evidence>
<feature type="region of interest" description="Involved in Mg(2+) ion dislocation from EF-Tu" evidence="5">
    <location>
        <begin position="80"/>
        <end position="83"/>
    </location>
</feature>
<keyword evidence="5" id="KW-0963">Cytoplasm</keyword>
<evidence type="ECO:0000256" key="3">
    <source>
        <dbReference type="ARBA" id="ARBA00022768"/>
    </source>
</evidence>
<dbReference type="Gene3D" id="1.10.286.20">
    <property type="match status" value="1"/>
</dbReference>
<dbReference type="SUPFAM" id="SSF54713">
    <property type="entry name" value="Elongation factor Ts (EF-Ts), dimerisation domain"/>
    <property type="match status" value="1"/>
</dbReference>
<evidence type="ECO:0000313" key="7">
    <source>
        <dbReference type="EMBL" id="OGZ60800.1"/>
    </source>
</evidence>
<dbReference type="InterPro" id="IPR036402">
    <property type="entry name" value="EF-Ts_dimer_sf"/>
</dbReference>
<dbReference type="EMBL" id="MHOH01000012">
    <property type="protein sequence ID" value="OGZ60800.1"/>
    <property type="molecule type" value="Genomic_DNA"/>
</dbReference>
<dbReference type="PANTHER" id="PTHR11741:SF0">
    <property type="entry name" value="ELONGATION FACTOR TS, MITOCHONDRIAL"/>
    <property type="match status" value="1"/>
</dbReference>
<feature type="domain" description="Translation elongation factor EFTs/EF1B dimerisation" evidence="6">
    <location>
        <begin position="37"/>
        <end position="194"/>
    </location>
</feature>
<dbReference type="FunFam" id="1.10.8.10:FF:000001">
    <property type="entry name" value="Elongation factor Ts"/>
    <property type="match status" value="1"/>
</dbReference>
<dbReference type="AlphaFoldDB" id="A0A1G2HET8"/>
<keyword evidence="3 5" id="KW-0251">Elongation factor</keyword>
<dbReference type="Gene3D" id="3.30.479.20">
    <property type="entry name" value="Elongation factor Ts, dimerisation domain"/>
    <property type="match status" value="1"/>
</dbReference>
<dbReference type="Gene3D" id="1.10.8.10">
    <property type="entry name" value="DNA helicase RuvA subunit, C-terminal domain"/>
    <property type="match status" value="1"/>
</dbReference>
<evidence type="ECO:0000256" key="1">
    <source>
        <dbReference type="ARBA" id="ARBA00005532"/>
    </source>
</evidence>
<evidence type="ECO:0000256" key="4">
    <source>
        <dbReference type="ARBA" id="ARBA00022917"/>
    </source>
</evidence>
<evidence type="ECO:0000259" key="6">
    <source>
        <dbReference type="Pfam" id="PF00889"/>
    </source>
</evidence>
<dbReference type="InterPro" id="IPR001816">
    <property type="entry name" value="Transl_elong_EFTs/EF1B"/>
</dbReference>
<dbReference type="Proteomes" id="UP000178835">
    <property type="component" value="Unassembled WGS sequence"/>
</dbReference>
<dbReference type="SUPFAM" id="SSF46934">
    <property type="entry name" value="UBA-like"/>
    <property type="match status" value="1"/>
</dbReference>
<dbReference type="HAMAP" id="MF_00050">
    <property type="entry name" value="EF_Ts"/>
    <property type="match status" value="1"/>
</dbReference>
<comment type="similarity">
    <text evidence="1 5">Belongs to the EF-Ts family.</text>
</comment>
<comment type="subcellular location">
    <subcellularLocation>
        <location evidence="5">Cytoplasm</location>
    </subcellularLocation>
</comment>
<accession>A0A1G2HET8</accession>
<dbReference type="CDD" id="cd14275">
    <property type="entry name" value="UBA_EF-Ts"/>
    <property type="match status" value="1"/>
</dbReference>
<dbReference type="PANTHER" id="PTHR11741">
    <property type="entry name" value="ELONGATION FACTOR TS"/>
    <property type="match status" value="1"/>
</dbReference>
<dbReference type="GO" id="GO:0003746">
    <property type="term" value="F:translation elongation factor activity"/>
    <property type="evidence" value="ECO:0007669"/>
    <property type="project" value="UniProtKB-UniRule"/>
</dbReference>
<organism evidence="7 8">
    <name type="scientific">Candidatus Spechtbacteria bacterium RIFCSPLOWO2_01_FULL_43_12</name>
    <dbReference type="NCBI Taxonomy" id="1802162"/>
    <lineage>
        <taxon>Bacteria</taxon>
        <taxon>Candidatus Spechtiibacteriota</taxon>
    </lineage>
</organism>
<evidence type="ECO:0000256" key="2">
    <source>
        <dbReference type="ARBA" id="ARBA00016956"/>
    </source>
</evidence>
<keyword evidence="4 5" id="KW-0648">Protein biosynthesis</keyword>
<dbReference type="InterPro" id="IPR014039">
    <property type="entry name" value="Transl_elong_EFTs/EF1B_dimer"/>
</dbReference>
<proteinExistence type="inferred from homology"/>
<dbReference type="FunFam" id="1.10.286.20:FF:000001">
    <property type="entry name" value="Elongation factor Ts"/>
    <property type="match status" value="1"/>
</dbReference>
<name>A0A1G2HET8_9BACT</name>
<dbReference type="InterPro" id="IPR009060">
    <property type="entry name" value="UBA-like_sf"/>
</dbReference>